<dbReference type="Proteomes" id="UP000444316">
    <property type="component" value="Unassembled WGS sequence"/>
</dbReference>
<protein>
    <submittedName>
        <fullName evidence="2">DUF2807 domain-containing protein</fullName>
    </submittedName>
</protein>
<dbReference type="EMBL" id="WWCL01000002">
    <property type="protein sequence ID" value="MYN45704.1"/>
    <property type="molecule type" value="Genomic_DNA"/>
</dbReference>
<accession>A0A845HWC8</accession>
<sequence length="268" mass="28300">MRSLLKIATSLLLLAFVLIGISYSMLKAYGTTSPASSAGRALAGETRPIDGMAHTVEINGPIDLILAQGQPASLKVRGEQRSLANIETIQDGSELHIGTKGMLLNPRHRLRVELVLPDLQELVVNSSGETRVQGFSGDKLDLQLHGSGNLDFSGRYRTLTAGIHGSGHLNLNAGNSDHVTLEMIGSGMLTAAGSCKDLNAEVTGSGDLDARHLSADKVVLNQRGSGGSQVFARRSADLTLRGSGDVLVLGRPDQRTVDRNGSGDVSWE</sequence>
<comment type="caution">
    <text evidence="2">The sequence shown here is derived from an EMBL/GenBank/DDBJ whole genome shotgun (WGS) entry which is preliminary data.</text>
</comment>
<name>A0A845HWC8_9BURK</name>
<evidence type="ECO:0000313" key="2">
    <source>
        <dbReference type="EMBL" id="MYN45704.1"/>
    </source>
</evidence>
<dbReference type="Pfam" id="PF10988">
    <property type="entry name" value="DUF2807"/>
    <property type="match status" value="1"/>
</dbReference>
<gene>
    <name evidence="2" type="ORF">GTP23_11655</name>
</gene>
<evidence type="ECO:0000259" key="1">
    <source>
        <dbReference type="Pfam" id="PF10988"/>
    </source>
</evidence>
<keyword evidence="3" id="KW-1185">Reference proteome</keyword>
<organism evidence="2 3">
    <name type="scientific">Duganella fentianensis</name>
    <dbReference type="NCBI Taxonomy" id="2692177"/>
    <lineage>
        <taxon>Bacteria</taxon>
        <taxon>Pseudomonadati</taxon>
        <taxon>Pseudomonadota</taxon>
        <taxon>Betaproteobacteria</taxon>
        <taxon>Burkholderiales</taxon>
        <taxon>Oxalobacteraceae</taxon>
        <taxon>Telluria group</taxon>
        <taxon>Duganella</taxon>
    </lineage>
</organism>
<dbReference type="PANTHER" id="PTHR39200:SF1">
    <property type="entry name" value="AUTO-TRANSPORTER ADHESIN HEAD GIN DOMAIN-CONTAINING PROTEIN-RELATED"/>
    <property type="match status" value="1"/>
</dbReference>
<evidence type="ECO:0000313" key="3">
    <source>
        <dbReference type="Proteomes" id="UP000444316"/>
    </source>
</evidence>
<dbReference type="RefSeq" id="WP_161035270.1">
    <property type="nucleotide sequence ID" value="NZ_WWCL01000002.1"/>
</dbReference>
<dbReference type="InterPro" id="IPR021255">
    <property type="entry name" value="DUF2807"/>
</dbReference>
<dbReference type="Gene3D" id="2.160.20.120">
    <property type="match status" value="1"/>
</dbReference>
<reference evidence="2" key="1">
    <citation type="submission" date="2019-12" db="EMBL/GenBank/DDBJ databases">
        <title>Novel species isolated from a subtropical stream in China.</title>
        <authorList>
            <person name="Lu H."/>
        </authorList>
    </citation>
    <scope>NUCLEOTIDE SEQUENCE [LARGE SCALE GENOMIC DNA]</scope>
    <source>
        <strain evidence="2">FT93W</strain>
    </source>
</reference>
<dbReference type="AlphaFoldDB" id="A0A845HWC8"/>
<feature type="domain" description="Putative auto-transporter adhesin head GIN" evidence="1">
    <location>
        <begin position="55"/>
        <end position="252"/>
    </location>
</feature>
<proteinExistence type="predicted"/>
<dbReference type="PANTHER" id="PTHR39200">
    <property type="entry name" value="HYPOTHETICAL EXPORTED PROTEIN"/>
    <property type="match status" value="1"/>
</dbReference>